<feature type="domain" description="N-acetyltransferase" evidence="1">
    <location>
        <begin position="13"/>
        <end position="156"/>
    </location>
</feature>
<dbReference type="EMBL" id="CP138203">
    <property type="protein sequence ID" value="WPC73811.1"/>
    <property type="molecule type" value="Genomic_DNA"/>
</dbReference>
<dbReference type="CDD" id="cd04301">
    <property type="entry name" value="NAT_SF"/>
    <property type="match status" value="1"/>
</dbReference>
<keyword evidence="3" id="KW-1185">Reference proteome</keyword>
<accession>A0ABZ0QBJ5</accession>
<dbReference type="SUPFAM" id="SSF55729">
    <property type="entry name" value="Acyl-CoA N-acyltransferases (Nat)"/>
    <property type="match status" value="1"/>
</dbReference>
<evidence type="ECO:0000259" key="1">
    <source>
        <dbReference type="PROSITE" id="PS51186"/>
    </source>
</evidence>
<dbReference type="Pfam" id="PF13673">
    <property type="entry name" value="Acetyltransf_10"/>
    <property type="match status" value="1"/>
</dbReference>
<evidence type="ECO:0000313" key="2">
    <source>
        <dbReference type="EMBL" id="WPC73811.1"/>
    </source>
</evidence>
<reference evidence="2 3" key="1">
    <citation type="submission" date="2023-11" db="EMBL/GenBank/DDBJ databases">
        <title>Plant-associative lifestyle of Vibrio porteresiae and its evolutionary dynamics.</title>
        <authorList>
            <person name="Rameshkumar N."/>
            <person name="Kirti K."/>
        </authorList>
    </citation>
    <scope>NUCLEOTIDE SEQUENCE [LARGE SCALE GENOMIC DNA]</scope>
    <source>
        <strain evidence="2 3">MSSRF30</strain>
    </source>
</reference>
<dbReference type="PROSITE" id="PS51186">
    <property type="entry name" value="GNAT"/>
    <property type="match status" value="1"/>
</dbReference>
<evidence type="ECO:0000313" key="3">
    <source>
        <dbReference type="Proteomes" id="UP001304071"/>
    </source>
</evidence>
<dbReference type="InterPro" id="IPR000182">
    <property type="entry name" value="GNAT_dom"/>
</dbReference>
<dbReference type="Gene3D" id="3.40.630.30">
    <property type="match status" value="1"/>
</dbReference>
<dbReference type="InterPro" id="IPR016181">
    <property type="entry name" value="Acyl_CoA_acyltransferase"/>
</dbReference>
<organism evidence="2 3">
    <name type="scientific">Vibrio porteresiae DSM 19223</name>
    <dbReference type="NCBI Taxonomy" id="1123496"/>
    <lineage>
        <taxon>Bacteria</taxon>
        <taxon>Pseudomonadati</taxon>
        <taxon>Pseudomonadota</taxon>
        <taxon>Gammaproteobacteria</taxon>
        <taxon>Vibrionales</taxon>
        <taxon>Vibrionaceae</taxon>
        <taxon>Vibrio</taxon>
    </lineage>
</organism>
<dbReference type="Proteomes" id="UP001304071">
    <property type="component" value="Chromosome 1"/>
</dbReference>
<gene>
    <name evidence="2" type="ORF">R8Z52_00550</name>
</gene>
<name>A0ABZ0QBJ5_9VIBR</name>
<proteinExistence type="predicted"/>
<protein>
    <submittedName>
        <fullName evidence="2">GNAT family N-acetyltransferase</fullName>
    </submittedName>
</protein>
<sequence length="156" mass="17756">MDATNDTIQWQCLNFEQLTTNQLYDILRLRVDVFIVEQNCPYHELDNKDRLNGVKHLLATRSGELIAYCRLLAPGVSFRSPSIGRVITLESARGNGLGHQLLEQAIAFASELWPQQPIEIEAQAHLQGYYERHGFVKASEPFLLDNIPHIEMIRAA</sequence>
<dbReference type="RefSeq" id="WP_261893800.1">
    <property type="nucleotide sequence ID" value="NZ_AP024895.1"/>
</dbReference>